<dbReference type="PANTHER" id="PTHR36300:SF1">
    <property type="entry name" value="RAW, ISOFORM A"/>
    <property type="match status" value="1"/>
</dbReference>
<evidence type="ECO:0000313" key="2">
    <source>
        <dbReference type="RefSeq" id="XP_013782982.1"/>
    </source>
</evidence>
<evidence type="ECO:0000313" key="1">
    <source>
        <dbReference type="Proteomes" id="UP000694941"/>
    </source>
</evidence>
<reference evidence="2" key="1">
    <citation type="submission" date="2025-08" db="UniProtKB">
        <authorList>
            <consortium name="RefSeq"/>
        </authorList>
    </citation>
    <scope>IDENTIFICATION</scope>
    <source>
        <tissue evidence="2">Muscle</tissue>
    </source>
</reference>
<name>A0ABM1BJ22_LIMPO</name>
<organism evidence="1 2">
    <name type="scientific">Limulus polyphemus</name>
    <name type="common">Atlantic horseshoe crab</name>
    <dbReference type="NCBI Taxonomy" id="6850"/>
    <lineage>
        <taxon>Eukaryota</taxon>
        <taxon>Metazoa</taxon>
        <taxon>Ecdysozoa</taxon>
        <taxon>Arthropoda</taxon>
        <taxon>Chelicerata</taxon>
        <taxon>Merostomata</taxon>
        <taxon>Xiphosura</taxon>
        <taxon>Limulidae</taxon>
        <taxon>Limulus</taxon>
    </lineage>
</organism>
<proteinExistence type="predicted"/>
<protein>
    <submittedName>
        <fullName evidence="2">Uncharacterized protein LOC106467203</fullName>
    </submittedName>
</protein>
<dbReference type="Proteomes" id="UP000694941">
    <property type="component" value="Unplaced"/>
</dbReference>
<dbReference type="PANTHER" id="PTHR36300">
    <property type="entry name" value="RAW, ISOFORM A"/>
    <property type="match status" value="1"/>
</dbReference>
<sequence>MSKILLFVVDNQTRSVATMIETAYLAGTCAKNLFLVIQNLEDTQSILHREVISNDEKLELKEAHELLKYLVQKQNVPVFATVENAVPEITNFFKRSFHSLRRKGLSNHPTIKVNSQLTGKTEKWCSSWEYYTNSSSASAICMCFERKICHTRNNDITTSIESRKGVTCSKPSNELAQKVEAIEKCKNPAFIIGENCRGLSELILASYIIGRGQNVVLHVQNLKHGVVIGDEELSQEAIKDYNRGRAYLMDLAQRSQLTEVRDFGNYPVKLCCNR</sequence>
<dbReference type="GeneID" id="106467203"/>
<dbReference type="RefSeq" id="XP_013782982.1">
    <property type="nucleotide sequence ID" value="XM_013927528.2"/>
</dbReference>
<keyword evidence="1" id="KW-1185">Reference proteome</keyword>
<accession>A0ABM1BJ22</accession>
<gene>
    <name evidence="2" type="primary">LOC106467203</name>
</gene>